<protein>
    <submittedName>
        <fullName evidence="2">DUF742 domain-containing protein</fullName>
    </submittedName>
</protein>
<evidence type="ECO:0000313" key="2">
    <source>
        <dbReference type="EMBL" id="RIV37259.1"/>
    </source>
</evidence>
<dbReference type="OrthoDB" id="4292571at2"/>
<evidence type="ECO:0000256" key="1">
    <source>
        <dbReference type="SAM" id="MobiDB-lite"/>
    </source>
</evidence>
<proteinExistence type="predicted"/>
<comment type="caution">
    <text evidence="2">The sequence shown here is derived from an EMBL/GenBank/DDBJ whole genome shotgun (WGS) entry which is preliminary data.</text>
</comment>
<dbReference type="PANTHER" id="PTHR36221">
    <property type="entry name" value="DUF742 DOMAIN-CONTAINING PROTEIN"/>
    <property type="match status" value="1"/>
</dbReference>
<accession>A0A418MT55</accession>
<dbReference type="PANTHER" id="PTHR36221:SF1">
    <property type="entry name" value="DUF742 DOMAIN-CONTAINING PROTEIN"/>
    <property type="match status" value="1"/>
</dbReference>
<feature type="region of interest" description="Disordered" evidence="1">
    <location>
        <begin position="1"/>
        <end position="42"/>
    </location>
</feature>
<gene>
    <name evidence="2" type="ORF">D2L64_17040</name>
</gene>
<reference evidence="2 3" key="1">
    <citation type="submission" date="2018-08" db="EMBL/GenBank/DDBJ databases">
        <title>Jishengella sp. nov., isolated from a root of Azadirachta indica A. Juss. var. siamensis Valenton.</title>
        <authorList>
            <person name="Kuncharoen N."/>
            <person name="Tanasupawat S."/>
            <person name="Kudo T."/>
            <person name="Ohkuma M."/>
        </authorList>
    </citation>
    <scope>NUCLEOTIDE SEQUENCE [LARGE SCALE GENOMIC DNA]</scope>
    <source>
        <strain evidence="2 3">AZ1-13</strain>
    </source>
</reference>
<evidence type="ECO:0000313" key="3">
    <source>
        <dbReference type="Proteomes" id="UP000283832"/>
    </source>
</evidence>
<dbReference type="AlphaFoldDB" id="A0A418MT55"/>
<keyword evidence="3" id="KW-1185">Reference proteome</keyword>
<dbReference type="Pfam" id="PF05331">
    <property type="entry name" value="DUF742"/>
    <property type="match status" value="1"/>
</dbReference>
<dbReference type="RefSeq" id="WP_119577693.1">
    <property type="nucleotide sequence ID" value="NZ_QXEC01000015.1"/>
</dbReference>
<dbReference type="InterPro" id="IPR007995">
    <property type="entry name" value="DUF742"/>
</dbReference>
<name>A0A418MT55_9ACTN</name>
<sequence>MNPDAAGADQDPVVRIRPYLREPAPGAEAAGAPAAVGPEPEEVGPTGLRPFVLTAGRVAGADPTIGLETQVTARATSEPWHLTATRLTPELQAIVALCGEPISVAEISAKTRLQFGVTRVLVGDLRAAGYLDVHVHDVDDALDPDVILRVIDGLRAIS</sequence>
<dbReference type="Proteomes" id="UP000283832">
    <property type="component" value="Unassembled WGS sequence"/>
</dbReference>
<organism evidence="2 3">
    <name type="scientific">Micromonospora radicis</name>
    <dbReference type="NCBI Taxonomy" id="1894971"/>
    <lineage>
        <taxon>Bacteria</taxon>
        <taxon>Bacillati</taxon>
        <taxon>Actinomycetota</taxon>
        <taxon>Actinomycetes</taxon>
        <taxon>Micromonosporales</taxon>
        <taxon>Micromonosporaceae</taxon>
        <taxon>Micromonospora</taxon>
    </lineage>
</organism>
<feature type="compositionally biased region" description="Low complexity" evidence="1">
    <location>
        <begin position="22"/>
        <end position="38"/>
    </location>
</feature>
<dbReference type="EMBL" id="QXEC01000015">
    <property type="protein sequence ID" value="RIV37259.1"/>
    <property type="molecule type" value="Genomic_DNA"/>
</dbReference>